<dbReference type="GO" id="GO:0005886">
    <property type="term" value="C:plasma membrane"/>
    <property type="evidence" value="ECO:0007669"/>
    <property type="project" value="UniProtKB-SubCell"/>
</dbReference>
<keyword evidence="5 6" id="KW-0472">Membrane</keyword>
<keyword evidence="1 6" id="KW-1003">Cell membrane</keyword>
<dbReference type="InterPro" id="IPR010664">
    <property type="entry name" value="LipoPS_assembly_LptC-rel"/>
</dbReference>
<evidence type="ECO:0000256" key="2">
    <source>
        <dbReference type="ARBA" id="ARBA00022519"/>
    </source>
</evidence>
<dbReference type="HOGENOM" id="CLU_105814_1_0_6"/>
<evidence type="ECO:0000256" key="1">
    <source>
        <dbReference type="ARBA" id="ARBA00022475"/>
    </source>
</evidence>
<dbReference type="EMBL" id="LN554846">
    <property type="protein sequence ID" value="CED72352.1"/>
    <property type="molecule type" value="Genomic_DNA"/>
</dbReference>
<keyword evidence="9" id="KW-1185">Reference proteome</keyword>
<sequence>MTLKHLFITILLLISSWSAYYLYYESVKSDVQVSPDQKVPVFTGQDISNNNYNESGVRNYQINAKALARFAKTGETSFTAPHLFVFEHGETKEWEIRSDFGVLNNKHELYLTGNVTIKNLLPEAAFNTMKTDSINIKLTTKDFMTEDVVSLVGSTFETTGVGIKGNFAHQQATLLENVQGIYEAFTH</sequence>
<dbReference type="Proteomes" id="UP000032427">
    <property type="component" value="Chromosome 1"/>
</dbReference>
<organism evidence="8 9">
    <name type="scientific">Aliivibrio wodanis</name>
    <dbReference type="NCBI Taxonomy" id="80852"/>
    <lineage>
        <taxon>Bacteria</taxon>
        <taxon>Pseudomonadati</taxon>
        <taxon>Pseudomonadota</taxon>
        <taxon>Gammaproteobacteria</taxon>
        <taxon>Vibrionales</taxon>
        <taxon>Vibrionaceae</taxon>
        <taxon>Aliivibrio</taxon>
    </lineage>
</organism>
<comment type="subunit">
    <text evidence="6">Component of the lipopolysaccharide transport and assembly complex. Interacts with LptA and the LptBFG transporter complex.</text>
</comment>
<accession>A0A090IPB4</accession>
<dbReference type="HAMAP" id="MF_01915">
    <property type="entry name" value="LPS_assembly_LptC"/>
    <property type="match status" value="1"/>
</dbReference>
<dbReference type="PANTHER" id="PTHR37481:SF1">
    <property type="entry name" value="LIPOPOLYSACCHARIDE EXPORT SYSTEM PROTEIN LPTC"/>
    <property type="match status" value="1"/>
</dbReference>
<evidence type="ECO:0000256" key="6">
    <source>
        <dbReference type="HAMAP-Rule" id="MF_01915"/>
    </source>
</evidence>
<evidence type="ECO:0000256" key="3">
    <source>
        <dbReference type="ARBA" id="ARBA00022692"/>
    </source>
</evidence>
<dbReference type="GO" id="GO:0017089">
    <property type="term" value="F:glycolipid transfer activity"/>
    <property type="evidence" value="ECO:0007669"/>
    <property type="project" value="TreeGrafter"/>
</dbReference>
<dbReference type="InterPro" id="IPR026265">
    <property type="entry name" value="LptC"/>
</dbReference>
<dbReference type="Gene3D" id="2.60.450.10">
    <property type="entry name" value="Lipopolysaccharide (LPS) transport protein A like domain"/>
    <property type="match status" value="1"/>
</dbReference>
<dbReference type="PANTHER" id="PTHR37481">
    <property type="entry name" value="LIPOPOLYSACCHARIDE EXPORT SYSTEM PROTEIN LPTC"/>
    <property type="match status" value="1"/>
</dbReference>
<reference evidence="9" key="1">
    <citation type="submission" date="2014-09" db="EMBL/GenBank/DDBJ databases">
        <authorList>
            <person name="Hjerde E."/>
        </authorList>
    </citation>
    <scope>NUCLEOTIDE SEQUENCE [LARGE SCALE GENOMIC DNA]</scope>
    <source>
        <strain evidence="9">06/09/139</strain>
    </source>
</reference>
<dbReference type="GO" id="GO:0015221">
    <property type="term" value="F:lipopolysaccharide transmembrane transporter activity"/>
    <property type="evidence" value="ECO:0007669"/>
    <property type="project" value="InterPro"/>
</dbReference>
<comment type="function">
    <text evidence="6">Involved in the assembly of lipopolysaccharide (LPS). Required for the translocation of LPS from the inner membrane to the outer membrane. Facilitates the transfer of LPS from the inner membrane to the periplasmic protein LptA. Could be a docking site for LptA.</text>
</comment>
<dbReference type="NCBIfam" id="TIGR04409">
    <property type="entry name" value="LptC_YrbK"/>
    <property type="match status" value="1"/>
</dbReference>
<comment type="function">
    <text evidence="7">Required for the translocation of lipopolysaccharide (LPS) from the inner membrane to the outer membrane.</text>
</comment>
<dbReference type="KEGG" id="awd:AWOD_I_2294"/>
<keyword evidence="3 6" id="KW-0812">Transmembrane</keyword>
<evidence type="ECO:0000313" key="8">
    <source>
        <dbReference type="EMBL" id="CED72352.1"/>
    </source>
</evidence>
<dbReference type="STRING" id="80852.AWOD_I_2294"/>
<proteinExistence type="inferred from homology"/>
<evidence type="ECO:0000256" key="5">
    <source>
        <dbReference type="ARBA" id="ARBA00023136"/>
    </source>
</evidence>
<evidence type="ECO:0000256" key="7">
    <source>
        <dbReference type="PIRNR" id="PIRNR028513"/>
    </source>
</evidence>
<dbReference type="GO" id="GO:0030288">
    <property type="term" value="C:outer membrane-bounded periplasmic space"/>
    <property type="evidence" value="ECO:0007669"/>
    <property type="project" value="TreeGrafter"/>
</dbReference>
<dbReference type="GeneID" id="28541880"/>
<dbReference type="OrthoDB" id="5659892at2"/>
<name>A0A090IPB4_9GAMM</name>
<dbReference type="InterPro" id="IPR052363">
    <property type="entry name" value="LPS_export_LptC"/>
</dbReference>
<dbReference type="Pfam" id="PF06835">
    <property type="entry name" value="LptC"/>
    <property type="match status" value="1"/>
</dbReference>
<dbReference type="GO" id="GO:0043165">
    <property type="term" value="P:Gram-negative-bacterium-type cell outer membrane assembly"/>
    <property type="evidence" value="ECO:0007669"/>
    <property type="project" value="UniProtKB-UniRule"/>
</dbReference>
<evidence type="ECO:0000256" key="4">
    <source>
        <dbReference type="ARBA" id="ARBA00022989"/>
    </source>
</evidence>
<keyword evidence="2 6" id="KW-0997">Cell inner membrane</keyword>
<dbReference type="AlphaFoldDB" id="A0A090IPB4"/>
<dbReference type="PATRIC" id="fig|80852.17.peg.2373"/>
<keyword evidence="4 6" id="KW-1133">Transmembrane helix</keyword>
<comment type="similarity">
    <text evidence="6 7">Belongs to the LptC family.</text>
</comment>
<dbReference type="PIRSF" id="PIRSF028513">
    <property type="entry name" value="LptC"/>
    <property type="match status" value="1"/>
</dbReference>
<gene>
    <name evidence="6 8" type="primary">lptC</name>
    <name evidence="8" type="ORF">AWOD_I_2294</name>
</gene>
<comment type="subcellular location">
    <subcellularLocation>
        <location evidence="6">Cell inner membrane</location>
        <topology evidence="6">Single-pass membrane protein</topology>
    </subcellularLocation>
</comment>
<evidence type="ECO:0000313" key="9">
    <source>
        <dbReference type="Proteomes" id="UP000032427"/>
    </source>
</evidence>
<protein>
    <recommendedName>
        <fullName evidence="6 7">Lipopolysaccharide export system protein LptC</fullName>
    </recommendedName>
</protein>